<evidence type="ECO:0000256" key="4">
    <source>
        <dbReference type="ARBA" id="ARBA00022729"/>
    </source>
</evidence>
<organism evidence="9 10">
    <name type="scientific">Clytia hemisphaerica</name>
    <dbReference type="NCBI Taxonomy" id="252671"/>
    <lineage>
        <taxon>Eukaryota</taxon>
        <taxon>Metazoa</taxon>
        <taxon>Cnidaria</taxon>
        <taxon>Hydrozoa</taxon>
        <taxon>Hydroidolina</taxon>
        <taxon>Leptothecata</taxon>
        <taxon>Obeliida</taxon>
        <taxon>Clytiidae</taxon>
        <taxon>Clytia</taxon>
    </lineage>
</organism>
<dbReference type="Pfam" id="PF03227">
    <property type="entry name" value="GILT"/>
    <property type="match status" value="1"/>
</dbReference>
<accession>A0A7M5UEY7</accession>
<dbReference type="PROSITE" id="PS51110">
    <property type="entry name" value="SAP_A"/>
    <property type="match status" value="1"/>
</dbReference>
<protein>
    <recommendedName>
        <fullName evidence="8">Saposin A-type domain-containing protein</fullName>
    </recommendedName>
</protein>
<evidence type="ECO:0000259" key="8">
    <source>
        <dbReference type="PROSITE" id="PS51110"/>
    </source>
</evidence>
<dbReference type="InterPro" id="IPR004911">
    <property type="entry name" value="Interferon-induced_GILT"/>
</dbReference>
<dbReference type="RefSeq" id="XP_066931312.1">
    <property type="nucleotide sequence ID" value="XM_067075211.1"/>
</dbReference>
<dbReference type="PANTHER" id="PTHR13234">
    <property type="entry name" value="GAMMA-INTERFERON INDUCIBLE LYSOSOMAL THIOL REDUCTASE GILT"/>
    <property type="match status" value="1"/>
</dbReference>
<dbReference type="GO" id="GO:0005576">
    <property type="term" value="C:extracellular region"/>
    <property type="evidence" value="ECO:0007669"/>
    <property type="project" value="UniProtKB-SubCell"/>
</dbReference>
<evidence type="ECO:0000256" key="7">
    <source>
        <dbReference type="SAM" id="SignalP"/>
    </source>
</evidence>
<evidence type="ECO:0000256" key="5">
    <source>
        <dbReference type="ARBA" id="ARBA00023157"/>
    </source>
</evidence>
<dbReference type="OrthoDB" id="958254at2759"/>
<dbReference type="Proteomes" id="UP000594262">
    <property type="component" value="Unplaced"/>
</dbReference>
<evidence type="ECO:0000313" key="9">
    <source>
        <dbReference type="EnsemblMetazoa" id="CLYHEMP009582.1"/>
    </source>
</evidence>
<feature type="signal peptide" evidence="7">
    <location>
        <begin position="1"/>
        <end position="17"/>
    </location>
</feature>
<evidence type="ECO:0000256" key="2">
    <source>
        <dbReference type="ARBA" id="ARBA00005679"/>
    </source>
</evidence>
<evidence type="ECO:0000313" key="10">
    <source>
        <dbReference type="Proteomes" id="UP000594262"/>
    </source>
</evidence>
<proteinExistence type="inferred from homology"/>
<keyword evidence="10" id="KW-1185">Reference proteome</keyword>
<sequence>MLTLNLLLCAVIGNVVSNVVVDTDPCRLGDSYWCQNEANAVECGVLEYCKANNFITQTKEAVKPIQIDLYYESLCPGCREFITTQLYPAYQKLYSYGMFEIGLFPYGNAGESKRGDEWKFECQHGTLECQLNLVETCALHLLSHPNQFMPFIHCLETKPSVAKAKSCAASLKIEWGPISKCYEGSEGNFLEHQIAVKTDALKPPHQYVPWIVVDGKHTEKIQNAVQDDLVLFICGNYKGPTPDACNKALESKQGKRCYKDANNA</sequence>
<dbReference type="InterPro" id="IPR003119">
    <property type="entry name" value="SAP_A"/>
</dbReference>
<comment type="similarity">
    <text evidence="2">Belongs to the GILT family.</text>
</comment>
<keyword evidence="6" id="KW-0325">Glycoprotein</keyword>
<dbReference type="GO" id="GO:0016671">
    <property type="term" value="F:oxidoreductase activity, acting on a sulfur group of donors, disulfide as acceptor"/>
    <property type="evidence" value="ECO:0007669"/>
    <property type="project" value="InterPro"/>
</dbReference>
<name>A0A7M5UEY7_9CNID</name>
<comment type="subcellular location">
    <subcellularLocation>
        <location evidence="1">Secreted</location>
    </subcellularLocation>
</comment>
<evidence type="ECO:0000256" key="3">
    <source>
        <dbReference type="ARBA" id="ARBA00022525"/>
    </source>
</evidence>
<evidence type="ECO:0000256" key="1">
    <source>
        <dbReference type="ARBA" id="ARBA00004613"/>
    </source>
</evidence>
<dbReference type="PANTHER" id="PTHR13234:SF8">
    <property type="entry name" value="GAMMA-INTERFERON-INDUCIBLE LYSOSOMAL THIOL REDUCTASE"/>
    <property type="match status" value="1"/>
</dbReference>
<dbReference type="AlphaFoldDB" id="A0A7M5UEY7"/>
<dbReference type="EnsemblMetazoa" id="CLYHEMT009582.1">
    <property type="protein sequence ID" value="CLYHEMP009582.1"/>
    <property type="gene ID" value="CLYHEMG009582"/>
</dbReference>
<feature type="domain" description="Saposin A-type" evidence="8">
    <location>
        <begin position="19"/>
        <end position="59"/>
    </location>
</feature>
<dbReference type="Pfam" id="PF02199">
    <property type="entry name" value="SapA"/>
    <property type="match status" value="1"/>
</dbReference>
<keyword evidence="5" id="KW-1015">Disulfide bond</keyword>
<dbReference type="GeneID" id="136819046"/>
<feature type="chain" id="PRO_5029575544" description="Saposin A-type domain-containing protein" evidence="7">
    <location>
        <begin position="18"/>
        <end position="264"/>
    </location>
</feature>
<reference evidence="9" key="1">
    <citation type="submission" date="2021-01" db="UniProtKB">
        <authorList>
            <consortium name="EnsemblMetazoa"/>
        </authorList>
    </citation>
    <scope>IDENTIFICATION</scope>
</reference>
<keyword evidence="3" id="KW-0964">Secreted</keyword>
<keyword evidence="4 7" id="KW-0732">Signal</keyword>
<evidence type="ECO:0000256" key="6">
    <source>
        <dbReference type="ARBA" id="ARBA00023180"/>
    </source>
</evidence>